<keyword evidence="5 7" id="KW-1133">Transmembrane helix</keyword>
<evidence type="ECO:0000256" key="6">
    <source>
        <dbReference type="ARBA" id="ARBA00023136"/>
    </source>
</evidence>
<keyword evidence="3" id="KW-1003">Cell membrane</keyword>
<dbReference type="InterPro" id="IPR005498">
    <property type="entry name" value="T4SS_VirB10/TraB/TrbI"/>
</dbReference>
<dbReference type="Pfam" id="PF03743">
    <property type="entry name" value="TrbI"/>
    <property type="match status" value="1"/>
</dbReference>
<dbReference type="CDD" id="cd16429">
    <property type="entry name" value="VirB10"/>
    <property type="match status" value="1"/>
</dbReference>
<protein>
    <submittedName>
        <fullName evidence="8">Type IV secretion system protein VirB10</fullName>
    </submittedName>
</protein>
<dbReference type="EMBL" id="BAABIY010000096">
    <property type="protein sequence ID" value="GAA5102660.1"/>
    <property type="molecule type" value="Genomic_DNA"/>
</dbReference>
<comment type="similarity">
    <text evidence="2">Belongs to the TrbI/VirB10 family.</text>
</comment>
<evidence type="ECO:0000256" key="7">
    <source>
        <dbReference type="SAM" id="Phobius"/>
    </source>
</evidence>
<dbReference type="Proteomes" id="UP001501525">
    <property type="component" value="Unassembled WGS sequence"/>
</dbReference>
<comment type="subcellular location">
    <subcellularLocation>
        <location evidence="1">Cell membrane</location>
        <topology evidence="1">Single-pass membrane protein</topology>
    </subcellularLocation>
</comment>
<evidence type="ECO:0000256" key="5">
    <source>
        <dbReference type="ARBA" id="ARBA00022989"/>
    </source>
</evidence>
<evidence type="ECO:0000313" key="9">
    <source>
        <dbReference type="Proteomes" id="UP001501525"/>
    </source>
</evidence>
<proteinExistence type="inferred from homology"/>
<dbReference type="InterPro" id="IPR047695">
    <property type="entry name" value="T4SS_VirB10/PtlG"/>
</dbReference>
<feature type="transmembrane region" description="Helical" evidence="7">
    <location>
        <begin position="28"/>
        <end position="46"/>
    </location>
</feature>
<dbReference type="Gene3D" id="2.40.128.260">
    <property type="entry name" value="Type IV secretion system, VirB10/TraB/TrbI"/>
    <property type="match status" value="2"/>
</dbReference>
<gene>
    <name evidence="8" type="primary">virB10_1</name>
    <name evidence="8" type="ORF">GCM10023260_14780</name>
</gene>
<evidence type="ECO:0000256" key="3">
    <source>
        <dbReference type="ARBA" id="ARBA00022475"/>
    </source>
</evidence>
<keyword evidence="4 7" id="KW-0812">Transmembrane</keyword>
<accession>A0ABP9MVB1</accession>
<evidence type="ECO:0000256" key="4">
    <source>
        <dbReference type="ARBA" id="ARBA00022692"/>
    </source>
</evidence>
<reference evidence="9" key="1">
    <citation type="journal article" date="2019" name="Int. J. Syst. Evol. Microbiol.">
        <title>The Global Catalogue of Microorganisms (GCM) 10K type strain sequencing project: providing services to taxonomists for standard genome sequencing and annotation.</title>
        <authorList>
            <consortium name="The Broad Institute Genomics Platform"/>
            <consortium name="The Broad Institute Genome Sequencing Center for Infectious Disease"/>
            <person name="Wu L."/>
            <person name="Ma J."/>
        </authorList>
    </citation>
    <scope>NUCLEOTIDE SEQUENCE [LARGE SCALE GENOMIC DNA]</scope>
    <source>
        <strain evidence="9">JCM 17706</strain>
    </source>
</reference>
<evidence type="ECO:0000256" key="1">
    <source>
        <dbReference type="ARBA" id="ARBA00004162"/>
    </source>
</evidence>
<evidence type="ECO:0000313" key="8">
    <source>
        <dbReference type="EMBL" id="GAA5102660.1"/>
    </source>
</evidence>
<comment type="caution">
    <text evidence="8">The sequence shown here is derived from an EMBL/GenBank/DDBJ whole genome shotgun (WGS) entry which is preliminary data.</text>
</comment>
<dbReference type="NCBIfam" id="NF038091">
    <property type="entry name" value="T4SS_VirB10"/>
    <property type="match status" value="1"/>
</dbReference>
<evidence type="ECO:0000256" key="2">
    <source>
        <dbReference type="ARBA" id="ARBA00010265"/>
    </source>
</evidence>
<dbReference type="RefSeq" id="WP_345097378.1">
    <property type="nucleotide sequence ID" value="NZ_BAABIY010000096.1"/>
</dbReference>
<dbReference type="InterPro" id="IPR042217">
    <property type="entry name" value="T4SS_VirB10/TrbI"/>
</dbReference>
<keyword evidence="6 7" id="KW-0472">Membrane</keyword>
<organism evidence="8 9">
    <name type="scientific">Bartonella acomydis</name>
    <dbReference type="NCBI Taxonomy" id="686234"/>
    <lineage>
        <taxon>Bacteria</taxon>
        <taxon>Pseudomonadati</taxon>
        <taxon>Pseudomonadota</taxon>
        <taxon>Alphaproteobacteria</taxon>
        <taxon>Hyphomicrobiales</taxon>
        <taxon>Bartonellaceae</taxon>
        <taxon>Bartonella</taxon>
    </lineage>
</organism>
<keyword evidence="9" id="KW-1185">Reference proteome</keyword>
<sequence length="403" mass="43902">MSDKTTIEDRGAIGDKRNNISQSLGKKIVIVIACIGFCGYALWNILSTPEEKKDTAKSHKKQAQNFHNTLAPLELAPADPRAKLGPITLPPPHTQPLAPELKKDNPLLDAARRAPVLAFARGTKTELKDIVNNGLTNVFDKLNPFENLGHMQNSPALQNTKNFATLLKPTKTEETKASFFGNRNFIIAMGTSIPCILETALNSDQPGFASCVINRDILSDNGHVVLLDKGTLVIGEYRGGIKQGQSRLFVLWTRAKTPTGVIIPLASPATDSLERAGFDGNINTHWWERFGSSLLLSVIDGVTATLTNKMTNKSNKAGANNAGGGNSNDFSGVSNTGKDAASVALENQINIPSTLEKYQGELVNIFVARDLDFSSVYKLTVTTRRNKICPRSIPRNFFYHSQM</sequence>
<name>A0ABP9MVB1_9HYPH</name>